<organism evidence="10 11">
    <name type="scientific">Candidatus Magasanikbacteria bacterium CG10_big_fil_rev_8_21_14_0_10_40_10</name>
    <dbReference type="NCBI Taxonomy" id="1974648"/>
    <lineage>
        <taxon>Bacteria</taxon>
        <taxon>Candidatus Magasanikiibacteriota</taxon>
    </lineage>
</organism>
<keyword evidence="6" id="KW-0460">Magnesium</keyword>
<evidence type="ECO:0000256" key="4">
    <source>
        <dbReference type="ARBA" id="ARBA00022679"/>
    </source>
</evidence>
<proteinExistence type="inferred from homology"/>
<dbReference type="GO" id="GO:0005829">
    <property type="term" value="C:cytosol"/>
    <property type="evidence" value="ECO:0007669"/>
    <property type="project" value="TreeGrafter"/>
</dbReference>
<dbReference type="InterPro" id="IPR029061">
    <property type="entry name" value="THDP-binding"/>
</dbReference>
<gene>
    <name evidence="10" type="ORF">COU31_01010</name>
</gene>
<keyword evidence="4" id="KW-0808">Transferase</keyword>
<dbReference type="InterPro" id="IPR033247">
    <property type="entry name" value="Transketolase_fam"/>
</dbReference>
<dbReference type="PANTHER" id="PTHR43522:SF2">
    <property type="entry name" value="TRANSKETOLASE 1-RELATED"/>
    <property type="match status" value="1"/>
</dbReference>
<dbReference type="Proteomes" id="UP000231183">
    <property type="component" value="Unassembled WGS sequence"/>
</dbReference>
<evidence type="ECO:0000313" key="11">
    <source>
        <dbReference type="Proteomes" id="UP000231183"/>
    </source>
</evidence>
<name>A0A2M6W4Y4_9BACT</name>
<evidence type="ECO:0000259" key="9">
    <source>
        <dbReference type="SMART" id="SM00861"/>
    </source>
</evidence>
<comment type="cofactor">
    <cofactor evidence="1">
        <name>Mg(2+)</name>
        <dbReference type="ChEBI" id="CHEBI:18420"/>
    </cofactor>
</comment>
<comment type="similarity">
    <text evidence="3">Belongs to the transketolase family.</text>
</comment>
<comment type="caution">
    <text evidence="10">The sequence shown here is derived from an EMBL/GenBank/DDBJ whole genome shotgun (WGS) entry which is preliminary data.</text>
</comment>
<reference evidence="11" key="1">
    <citation type="submission" date="2017-09" db="EMBL/GenBank/DDBJ databases">
        <title>Depth-based differentiation of microbial function through sediment-hosted aquifers and enrichment of novel symbionts in the deep terrestrial subsurface.</title>
        <authorList>
            <person name="Probst A.J."/>
            <person name="Ladd B."/>
            <person name="Jarett J.K."/>
            <person name="Geller-Mcgrath D.E."/>
            <person name="Sieber C.M.K."/>
            <person name="Emerson J.B."/>
            <person name="Anantharaman K."/>
            <person name="Thomas B.C."/>
            <person name="Malmstrom R."/>
            <person name="Stieglmeier M."/>
            <person name="Klingl A."/>
            <person name="Woyke T."/>
            <person name="Ryan C.M."/>
            <person name="Banfield J.F."/>
        </authorList>
    </citation>
    <scope>NUCLEOTIDE SEQUENCE [LARGE SCALE GENOMIC DNA]</scope>
</reference>
<evidence type="ECO:0000313" key="10">
    <source>
        <dbReference type="EMBL" id="PIT87790.1"/>
    </source>
</evidence>
<evidence type="ECO:0000256" key="2">
    <source>
        <dbReference type="ARBA" id="ARBA00001964"/>
    </source>
</evidence>
<dbReference type="GO" id="GO:0006098">
    <property type="term" value="P:pentose-phosphate shunt"/>
    <property type="evidence" value="ECO:0007669"/>
    <property type="project" value="TreeGrafter"/>
</dbReference>
<evidence type="ECO:0000256" key="8">
    <source>
        <dbReference type="ARBA" id="ARBA00049473"/>
    </source>
</evidence>
<evidence type="ECO:0000256" key="5">
    <source>
        <dbReference type="ARBA" id="ARBA00022723"/>
    </source>
</evidence>
<dbReference type="InterPro" id="IPR009014">
    <property type="entry name" value="Transketo_C/PFOR_II"/>
</dbReference>
<dbReference type="AlphaFoldDB" id="A0A2M6W4Y4"/>
<accession>A0A2M6W4Y4</accession>
<dbReference type="InterPro" id="IPR020826">
    <property type="entry name" value="Transketolase_BS"/>
</dbReference>
<evidence type="ECO:0000256" key="3">
    <source>
        <dbReference type="ARBA" id="ARBA00007131"/>
    </source>
</evidence>
<dbReference type="InterPro" id="IPR005474">
    <property type="entry name" value="Transketolase_N"/>
</dbReference>
<dbReference type="InterPro" id="IPR005475">
    <property type="entry name" value="Transketolase-like_Pyr-bd"/>
</dbReference>
<protein>
    <recommendedName>
        <fullName evidence="9">Transketolase-like pyrimidine-binding domain-containing protein</fullName>
    </recommendedName>
</protein>
<dbReference type="PANTHER" id="PTHR43522">
    <property type="entry name" value="TRANSKETOLASE"/>
    <property type="match status" value="1"/>
</dbReference>
<sequence>MPYNLFSEGEMEKLRQEQPQRFKNILETAQYINLQGLALETQPEIDTAKLEKLAKIMRGLMFCALEAGQSGHPGGSSSKTELFLSLVLGGNMAFDPLSPKNPGRDRIVWSAGHCSPGLYGCLALVYECLRRAGRQFSKAVVKPIFPEDLLRFRHADGPQGHIENYYPLSDLATGSSGHGFPAAGGLAILHKSCGLDTKVWTFMGDAESEEGMTYEARNVLHAIGANNQIVMMDYNHFGIDGAIEEVISSPYINHWLGLGWNVIEINGHDFAEIITAQYLAKQGFDNGSPTVILAHAIKGKNYGEKENTASSHGTPAKHDQYVEIMKKLGFDIVGQAGQVMPDIEKVLEQLTDDDINYVVARLEVGARKIASESDLMEKMKVVLSGRPLIKPTAIKRPETLPKELVFEPGQKVATRKASQNFYKWLTQNSAFFYSGTGDLSCSILTKAAEDVYGIINRQNPLGRGIRFGIAEQNMAMMYTAMTQDVLPGGFQASSVFSSYGVFTSMMGNCVRMSLIGNHLKPDSRGFFIMQAAHDGPETGEDGPTHQGMFWMSLYNAYPGIKVYKPMDANETVEMLFYALEKGEPIALSVMRPDTLVLPRGNGVPEAREAINGAYVYRQFQNNGNRKIVLAVAGVQILLNTLEILSELDKQGLDVKIIAVTSPELFADLRRDNPIKAQEILPDNERELVVALHNGWSGFLYPFILPANYDKRALGIDHYLKSGNVDEVYALAEMTPNDIREKVLRAVKK</sequence>
<evidence type="ECO:0000256" key="1">
    <source>
        <dbReference type="ARBA" id="ARBA00001946"/>
    </source>
</evidence>
<dbReference type="EMBL" id="PFBX01000006">
    <property type="protein sequence ID" value="PIT87790.1"/>
    <property type="molecule type" value="Genomic_DNA"/>
</dbReference>
<comment type="catalytic activity">
    <reaction evidence="8">
        <text>D-sedoheptulose 7-phosphate + D-glyceraldehyde 3-phosphate = aldehydo-D-ribose 5-phosphate + D-xylulose 5-phosphate</text>
        <dbReference type="Rhea" id="RHEA:10508"/>
        <dbReference type="ChEBI" id="CHEBI:57483"/>
        <dbReference type="ChEBI" id="CHEBI:57737"/>
        <dbReference type="ChEBI" id="CHEBI:58273"/>
        <dbReference type="ChEBI" id="CHEBI:59776"/>
        <dbReference type="EC" id="2.2.1.1"/>
    </reaction>
</comment>
<dbReference type="SUPFAM" id="SSF52922">
    <property type="entry name" value="TK C-terminal domain-like"/>
    <property type="match status" value="1"/>
</dbReference>
<dbReference type="Gene3D" id="3.40.50.970">
    <property type="match status" value="2"/>
</dbReference>
<keyword evidence="5" id="KW-0479">Metal-binding</keyword>
<dbReference type="GO" id="GO:0046872">
    <property type="term" value="F:metal ion binding"/>
    <property type="evidence" value="ECO:0007669"/>
    <property type="project" value="UniProtKB-KW"/>
</dbReference>
<evidence type="ECO:0000256" key="7">
    <source>
        <dbReference type="ARBA" id="ARBA00023052"/>
    </source>
</evidence>
<feature type="domain" description="Transketolase-like pyrimidine-binding" evidence="9">
    <location>
        <begin position="412"/>
        <end position="605"/>
    </location>
</feature>
<comment type="cofactor">
    <cofactor evidence="2">
        <name>thiamine diphosphate</name>
        <dbReference type="ChEBI" id="CHEBI:58937"/>
    </cofactor>
</comment>
<dbReference type="Gene3D" id="3.40.50.920">
    <property type="match status" value="1"/>
</dbReference>
<evidence type="ECO:0000256" key="6">
    <source>
        <dbReference type="ARBA" id="ARBA00022842"/>
    </source>
</evidence>
<dbReference type="Pfam" id="PF02779">
    <property type="entry name" value="Transket_pyr"/>
    <property type="match status" value="1"/>
</dbReference>
<dbReference type="GO" id="GO:0004802">
    <property type="term" value="F:transketolase activity"/>
    <property type="evidence" value="ECO:0007669"/>
    <property type="project" value="UniProtKB-EC"/>
</dbReference>
<dbReference type="Pfam" id="PF00456">
    <property type="entry name" value="Transketolase_N"/>
    <property type="match status" value="1"/>
</dbReference>
<dbReference type="PROSITE" id="PS00802">
    <property type="entry name" value="TRANSKETOLASE_2"/>
    <property type="match status" value="1"/>
</dbReference>
<dbReference type="SMART" id="SM00861">
    <property type="entry name" value="Transket_pyr"/>
    <property type="match status" value="1"/>
</dbReference>
<dbReference type="SUPFAM" id="SSF52518">
    <property type="entry name" value="Thiamin diphosphate-binding fold (THDP-binding)"/>
    <property type="match status" value="2"/>
</dbReference>
<keyword evidence="7" id="KW-0786">Thiamine pyrophosphate</keyword>